<dbReference type="InterPro" id="IPR045920">
    <property type="entry name" value="DUF6339"/>
</dbReference>
<comment type="caution">
    <text evidence="1">The sequence shown here is derived from an EMBL/GenBank/DDBJ whole genome shotgun (WGS) entry which is preliminary data.</text>
</comment>
<protein>
    <submittedName>
        <fullName evidence="1">Uncharacterized protein</fullName>
    </submittedName>
</protein>
<sequence>MKIKIMTYQSLETLKRNLSSDIEKYGEDSPEELLSGLGKYPLVDTGINCSPLRLKASTDEKDDFENVKRLYGTLKDISPAMASDERLWAGLAMGKNCWQYLSARWKKAGWNENTVLDHFFFAHSGRRSLTRNGLARLWWIGYLTYDEKGADPWHYTKFACTYQRFIVDVLERNTGNSKALIKACVDACEMYALEHPEDSVNSNMMRDLQKFMSILGGTYLIDMMDPGTLFEKIFEKIKALKNAGSSTSQSVNAAG</sequence>
<dbReference type="Proteomes" id="UP000266091">
    <property type="component" value="Unassembled WGS sequence"/>
</dbReference>
<gene>
    <name evidence="1" type="ORF">MESMUL_21170</name>
</gene>
<accession>A0A388SGF9</accession>
<dbReference type="Pfam" id="PF19866">
    <property type="entry name" value="DUF6339"/>
    <property type="match status" value="1"/>
</dbReference>
<dbReference type="OrthoDB" id="6198893at2"/>
<name>A0A388SGF9_9BURK</name>
<evidence type="ECO:0000313" key="1">
    <source>
        <dbReference type="EMBL" id="GBO94763.1"/>
    </source>
</evidence>
<evidence type="ECO:0000313" key="2">
    <source>
        <dbReference type="Proteomes" id="UP000266091"/>
    </source>
</evidence>
<dbReference type="RefSeq" id="WP_116270970.1">
    <property type="nucleotide sequence ID" value="NZ_BGZJ01000002.1"/>
</dbReference>
<proteinExistence type="predicted"/>
<reference evidence="1 2" key="1">
    <citation type="journal article" date="2018" name="Int. J. Syst. Evol. Microbiol.">
        <title>Mesosutterella multiformis gen. nov., sp. nov., a member of the family Sutterellaceae and Sutterella megalosphaeroides sp. nov., isolated from human faeces.</title>
        <authorList>
            <person name="Sakamoto M."/>
            <person name="Ikeyama N."/>
            <person name="Kunihiro T."/>
            <person name="Iino T."/>
            <person name="Yuki M."/>
            <person name="Ohkuma M."/>
        </authorList>
    </citation>
    <scope>NUCLEOTIDE SEQUENCE [LARGE SCALE GENOMIC DNA]</scope>
    <source>
        <strain evidence="1 2">4NBBH2</strain>
    </source>
</reference>
<keyword evidence="2" id="KW-1185">Reference proteome</keyword>
<organism evidence="1 2">
    <name type="scientific">Mesosutterella multiformis</name>
    <dbReference type="NCBI Taxonomy" id="2259133"/>
    <lineage>
        <taxon>Bacteria</taxon>
        <taxon>Pseudomonadati</taxon>
        <taxon>Pseudomonadota</taxon>
        <taxon>Betaproteobacteria</taxon>
        <taxon>Burkholderiales</taxon>
        <taxon>Sutterellaceae</taxon>
        <taxon>Mesosutterella</taxon>
    </lineage>
</organism>
<dbReference type="AlphaFoldDB" id="A0A388SGF9"/>
<dbReference type="EMBL" id="BGZJ01000002">
    <property type="protein sequence ID" value="GBO94763.1"/>
    <property type="molecule type" value="Genomic_DNA"/>
</dbReference>